<dbReference type="InterPro" id="IPR050330">
    <property type="entry name" value="Bact_OuterMem_StrucFunc"/>
</dbReference>
<dbReference type="PROSITE" id="PS51123">
    <property type="entry name" value="OMPA_2"/>
    <property type="match status" value="1"/>
</dbReference>
<gene>
    <name evidence="7" type="primary">yiaD_4</name>
    <name evidence="7" type="ORF">RUA4292_04705</name>
</gene>
<evidence type="ECO:0000256" key="1">
    <source>
        <dbReference type="ARBA" id="ARBA00004442"/>
    </source>
</evidence>
<dbReference type="CDD" id="cd07185">
    <property type="entry name" value="OmpA_C-like"/>
    <property type="match status" value="1"/>
</dbReference>
<dbReference type="GeneID" id="55495822"/>
<dbReference type="SUPFAM" id="SSF103088">
    <property type="entry name" value="OmpA-like"/>
    <property type="match status" value="1"/>
</dbReference>
<dbReference type="PANTHER" id="PTHR30329:SF21">
    <property type="entry name" value="LIPOPROTEIN YIAD-RELATED"/>
    <property type="match status" value="1"/>
</dbReference>
<dbReference type="InterPro" id="IPR039567">
    <property type="entry name" value="Gly-zipper"/>
</dbReference>
<dbReference type="EMBL" id="CYPU01000074">
    <property type="protein sequence ID" value="CUH50496.1"/>
    <property type="molecule type" value="Genomic_DNA"/>
</dbReference>
<dbReference type="Pfam" id="PF00691">
    <property type="entry name" value="OmpA"/>
    <property type="match status" value="1"/>
</dbReference>
<proteinExistence type="predicted"/>
<evidence type="ECO:0000313" key="7">
    <source>
        <dbReference type="EMBL" id="CUH50496.1"/>
    </source>
</evidence>
<evidence type="ECO:0000259" key="6">
    <source>
        <dbReference type="PROSITE" id="PS51123"/>
    </source>
</evidence>
<organism evidence="7 8">
    <name type="scientific">Ruegeria atlantica</name>
    <dbReference type="NCBI Taxonomy" id="81569"/>
    <lineage>
        <taxon>Bacteria</taxon>
        <taxon>Pseudomonadati</taxon>
        <taxon>Pseudomonadota</taxon>
        <taxon>Alphaproteobacteria</taxon>
        <taxon>Rhodobacterales</taxon>
        <taxon>Roseobacteraceae</taxon>
        <taxon>Ruegeria</taxon>
    </lineage>
</organism>
<keyword evidence="7" id="KW-0449">Lipoprotein</keyword>
<evidence type="ECO:0000256" key="2">
    <source>
        <dbReference type="ARBA" id="ARBA00023136"/>
    </source>
</evidence>
<dbReference type="PROSITE" id="PS51257">
    <property type="entry name" value="PROKAR_LIPOPROTEIN"/>
    <property type="match status" value="1"/>
</dbReference>
<keyword evidence="5" id="KW-0732">Signal</keyword>
<feature type="domain" description="OmpA-like" evidence="6">
    <location>
        <begin position="104"/>
        <end position="221"/>
    </location>
</feature>
<protein>
    <submittedName>
        <fullName evidence="7">Inner membrane lipoprotein YiaD</fullName>
    </submittedName>
</protein>
<sequence>MTISKSVLAAGLCSALFLGACTDPGTLNLPSDPNQNTKQGALLGGLIGAGVGAIANGSDPLLGAVAGGAIGAAGGGLIGNQLDRQATELRQQLANQGIIVTNAGDRLIVTVPNDITFDTDSATVRPALRADLVRVGQNLVNYPNSNVQVIGNTDSDGDAAYNQGLSERRARSVADILQANGVSGARISTIGQGENRPIASNLTPEGKAQNRRVDIEIIPNGNT</sequence>
<feature type="signal peptide" evidence="5">
    <location>
        <begin position="1"/>
        <end position="20"/>
    </location>
</feature>
<evidence type="ECO:0000256" key="5">
    <source>
        <dbReference type="SAM" id="SignalP"/>
    </source>
</evidence>
<evidence type="ECO:0000256" key="4">
    <source>
        <dbReference type="PROSITE-ProRule" id="PRU00473"/>
    </source>
</evidence>
<reference evidence="7 8" key="1">
    <citation type="submission" date="2015-09" db="EMBL/GenBank/DDBJ databases">
        <authorList>
            <consortium name="Swine Surveillance"/>
        </authorList>
    </citation>
    <scope>NUCLEOTIDE SEQUENCE [LARGE SCALE GENOMIC DNA]</scope>
    <source>
        <strain evidence="7 8">CECT 4292</strain>
    </source>
</reference>
<dbReference type="RefSeq" id="WP_058279779.1">
    <property type="nucleotide sequence ID" value="NZ_CYPU01000074.1"/>
</dbReference>
<dbReference type="Pfam" id="PF13488">
    <property type="entry name" value="Gly-zipper_Omp"/>
    <property type="match status" value="1"/>
</dbReference>
<dbReference type="PANTHER" id="PTHR30329">
    <property type="entry name" value="STATOR ELEMENT OF FLAGELLAR MOTOR COMPLEX"/>
    <property type="match status" value="1"/>
</dbReference>
<accession>A0A0P1EIZ8</accession>
<name>A0A0P1EIZ8_9RHOB</name>
<dbReference type="InterPro" id="IPR006665">
    <property type="entry name" value="OmpA-like"/>
</dbReference>
<dbReference type="PRINTS" id="PR01023">
    <property type="entry name" value="NAFLGMOTY"/>
</dbReference>
<keyword evidence="3" id="KW-0998">Cell outer membrane</keyword>
<dbReference type="STRING" id="81569.RUM4293_01352"/>
<dbReference type="GO" id="GO:0009279">
    <property type="term" value="C:cell outer membrane"/>
    <property type="evidence" value="ECO:0007669"/>
    <property type="project" value="UniProtKB-SubCell"/>
</dbReference>
<evidence type="ECO:0000256" key="3">
    <source>
        <dbReference type="ARBA" id="ARBA00023237"/>
    </source>
</evidence>
<feature type="chain" id="PRO_5006061598" evidence="5">
    <location>
        <begin position="21"/>
        <end position="223"/>
    </location>
</feature>
<dbReference type="AlphaFoldDB" id="A0A0P1EIZ8"/>
<dbReference type="PRINTS" id="PR01021">
    <property type="entry name" value="OMPADOMAIN"/>
</dbReference>
<dbReference type="OrthoDB" id="9782229at2"/>
<dbReference type="InterPro" id="IPR006664">
    <property type="entry name" value="OMP_bac"/>
</dbReference>
<keyword evidence="2 4" id="KW-0472">Membrane</keyword>
<evidence type="ECO:0000313" key="8">
    <source>
        <dbReference type="Proteomes" id="UP000050783"/>
    </source>
</evidence>
<comment type="subcellular location">
    <subcellularLocation>
        <location evidence="1">Cell outer membrane</location>
    </subcellularLocation>
</comment>
<dbReference type="Gene3D" id="3.30.1330.60">
    <property type="entry name" value="OmpA-like domain"/>
    <property type="match status" value="1"/>
</dbReference>
<dbReference type="Proteomes" id="UP000050783">
    <property type="component" value="Unassembled WGS sequence"/>
</dbReference>
<dbReference type="InterPro" id="IPR036737">
    <property type="entry name" value="OmpA-like_sf"/>
</dbReference>